<dbReference type="eggNOG" id="COG2388">
    <property type="taxonomic scope" value="Bacteria"/>
</dbReference>
<dbReference type="KEGG" id="ica:Intca_0589"/>
<evidence type="ECO:0000256" key="1">
    <source>
        <dbReference type="SAM" id="MobiDB-lite"/>
    </source>
</evidence>
<dbReference type="Gene3D" id="3.40.630.30">
    <property type="match status" value="1"/>
</dbReference>
<feature type="region of interest" description="Disordered" evidence="1">
    <location>
        <begin position="1"/>
        <end position="24"/>
    </location>
</feature>
<dbReference type="AlphaFoldDB" id="E6S9U4"/>
<dbReference type="PROSITE" id="PS51729">
    <property type="entry name" value="GNAT_YJDJ"/>
    <property type="match status" value="1"/>
</dbReference>
<accession>E6S9U4</accession>
<proteinExistence type="predicted"/>
<dbReference type="Pfam" id="PF14542">
    <property type="entry name" value="Acetyltransf_CG"/>
    <property type="match status" value="1"/>
</dbReference>
<protein>
    <recommendedName>
        <fullName evidence="2">N-acetyltransferase domain-containing protein</fullName>
    </recommendedName>
</protein>
<dbReference type="InterPro" id="IPR031165">
    <property type="entry name" value="GNAT_YJDJ"/>
</dbReference>
<dbReference type="PANTHER" id="PTHR31435">
    <property type="entry name" value="PROTEIN NATD1"/>
    <property type="match status" value="1"/>
</dbReference>
<dbReference type="PANTHER" id="PTHR31435:SF10">
    <property type="entry name" value="BSR4717 PROTEIN"/>
    <property type="match status" value="1"/>
</dbReference>
<sequence>MTDPSRPEADPAVSKSGRTAPVVTHNRARSRFEVAVAGTRAGAAEYTDEAGRRIFFHTEVDDAYAGQGLAGVLVRQALDTTRADGLRVVPVCPYVARYVQRHHDWADLVDPVDARAVDAVRQATR</sequence>
<feature type="domain" description="N-acetyltransferase" evidence="2">
    <location>
        <begin position="24"/>
        <end position="110"/>
    </location>
</feature>
<dbReference type="InterPro" id="IPR045057">
    <property type="entry name" value="Gcn5-rel_NAT"/>
</dbReference>
<keyword evidence="4" id="KW-1185">Reference proteome</keyword>
<organism evidence="3 4">
    <name type="scientific">Intrasporangium calvum (strain ATCC 23552 / DSM 43043 / JCM 3097 / NBRC 12989 / NCIMB 10167 / NRRL B-3866 / 7 KIP)</name>
    <dbReference type="NCBI Taxonomy" id="710696"/>
    <lineage>
        <taxon>Bacteria</taxon>
        <taxon>Bacillati</taxon>
        <taxon>Actinomycetota</taxon>
        <taxon>Actinomycetes</taxon>
        <taxon>Micrococcales</taxon>
        <taxon>Intrasporangiaceae</taxon>
        <taxon>Intrasporangium</taxon>
    </lineage>
</organism>
<gene>
    <name evidence="3" type="ordered locus">Intca_0589</name>
</gene>
<evidence type="ECO:0000313" key="4">
    <source>
        <dbReference type="Proteomes" id="UP000008914"/>
    </source>
</evidence>
<evidence type="ECO:0000259" key="2">
    <source>
        <dbReference type="PROSITE" id="PS51729"/>
    </source>
</evidence>
<name>E6S9U4_INTC7</name>
<dbReference type="OrthoDB" id="5405911at2"/>
<dbReference type="STRING" id="710696.Intca_0589"/>
<dbReference type="Proteomes" id="UP000008914">
    <property type="component" value="Chromosome"/>
</dbReference>
<reference evidence="3 4" key="1">
    <citation type="journal article" date="2010" name="Stand. Genomic Sci.">
        <title>Complete genome sequence of Intrasporangium calvum type strain (7 KIP).</title>
        <authorList>
            <person name="Del Rio T.G."/>
            <person name="Chertkov O."/>
            <person name="Yasawong M."/>
            <person name="Lucas S."/>
            <person name="Deshpande S."/>
            <person name="Cheng J.F."/>
            <person name="Detter C."/>
            <person name="Tapia R."/>
            <person name="Han C."/>
            <person name="Goodwin L."/>
            <person name="Pitluck S."/>
            <person name="Liolios K."/>
            <person name="Ivanova N."/>
            <person name="Mavromatis K."/>
            <person name="Pati A."/>
            <person name="Chen A."/>
            <person name="Palaniappan K."/>
            <person name="Land M."/>
            <person name="Hauser L."/>
            <person name="Chang Y.J."/>
            <person name="Jeffries C.D."/>
            <person name="Rohde M."/>
            <person name="Pukall R."/>
            <person name="Sikorski J."/>
            <person name="Goker M."/>
            <person name="Woyke T."/>
            <person name="Bristow J."/>
            <person name="Eisen J.A."/>
            <person name="Markowitz V."/>
            <person name="Hugenholtz P."/>
            <person name="Kyrpides N.C."/>
            <person name="Klenk H.P."/>
            <person name="Lapidus A."/>
        </authorList>
    </citation>
    <scope>NUCLEOTIDE SEQUENCE [LARGE SCALE GENOMIC DNA]</scope>
    <source>
        <strain evidence="4">ATCC 23552 / DSM 43043 / JCM 3097 / NBRC 12989 / 7 KIP</strain>
    </source>
</reference>
<dbReference type="EMBL" id="CP002343">
    <property type="protein sequence ID" value="ADU47134.1"/>
    <property type="molecule type" value="Genomic_DNA"/>
</dbReference>
<evidence type="ECO:0000313" key="3">
    <source>
        <dbReference type="EMBL" id="ADU47134.1"/>
    </source>
</evidence>
<dbReference type="InterPro" id="IPR016181">
    <property type="entry name" value="Acyl_CoA_acyltransferase"/>
</dbReference>
<dbReference type="SUPFAM" id="SSF55729">
    <property type="entry name" value="Acyl-CoA N-acyltransferases (Nat)"/>
    <property type="match status" value="1"/>
</dbReference>
<dbReference type="HOGENOM" id="CLU_132888_0_1_11"/>